<evidence type="ECO:0000313" key="2">
    <source>
        <dbReference type="EMBL" id="CAF5012125.1"/>
    </source>
</evidence>
<dbReference type="AlphaFoldDB" id="A0A822GVM7"/>
<feature type="non-terminal residue" evidence="3">
    <location>
        <position position="50"/>
    </location>
</feature>
<evidence type="ECO:0000313" key="4">
    <source>
        <dbReference type="Proteomes" id="UP000663848"/>
    </source>
</evidence>
<proteinExistence type="predicted"/>
<feature type="compositionally biased region" description="Polar residues" evidence="1">
    <location>
        <begin position="7"/>
        <end position="21"/>
    </location>
</feature>
<dbReference type="Proteomes" id="UP000663848">
    <property type="component" value="Unassembled WGS sequence"/>
</dbReference>
<comment type="caution">
    <text evidence="3">The sequence shown here is derived from an EMBL/GenBank/DDBJ whole genome shotgun (WGS) entry which is preliminary data.</text>
</comment>
<gene>
    <name evidence="3" type="ORF">QYT958_LOCUS48648</name>
    <name evidence="2" type="ORF">UJA718_LOCUS50661</name>
</gene>
<dbReference type="EMBL" id="CAJOBP010115014">
    <property type="protein sequence ID" value="CAF5012125.1"/>
    <property type="molecule type" value="Genomic_DNA"/>
</dbReference>
<reference evidence="3" key="1">
    <citation type="submission" date="2021-02" db="EMBL/GenBank/DDBJ databases">
        <authorList>
            <person name="Nowell W R."/>
        </authorList>
    </citation>
    <scope>NUCLEOTIDE SEQUENCE</scope>
</reference>
<name>A0A822GVM7_9BILA</name>
<evidence type="ECO:0000313" key="3">
    <source>
        <dbReference type="EMBL" id="CAF5151996.1"/>
    </source>
</evidence>
<keyword evidence="5" id="KW-1185">Reference proteome</keyword>
<sequence length="50" mass="6024">MVAASQPREQFNLTYHQQPYRTHSEKFNHSLNRPVENQQQQKTRNGTFSY</sequence>
<accession>A0A822GVM7</accession>
<dbReference type="Proteomes" id="UP000663873">
    <property type="component" value="Unassembled WGS sequence"/>
</dbReference>
<feature type="region of interest" description="Disordered" evidence="1">
    <location>
        <begin position="1"/>
        <end position="50"/>
    </location>
</feature>
<feature type="compositionally biased region" description="Polar residues" evidence="1">
    <location>
        <begin position="29"/>
        <end position="50"/>
    </location>
</feature>
<organism evidence="3 4">
    <name type="scientific">Rotaria socialis</name>
    <dbReference type="NCBI Taxonomy" id="392032"/>
    <lineage>
        <taxon>Eukaryota</taxon>
        <taxon>Metazoa</taxon>
        <taxon>Spiralia</taxon>
        <taxon>Gnathifera</taxon>
        <taxon>Rotifera</taxon>
        <taxon>Eurotatoria</taxon>
        <taxon>Bdelloidea</taxon>
        <taxon>Philodinida</taxon>
        <taxon>Philodinidae</taxon>
        <taxon>Rotaria</taxon>
    </lineage>
</organism>
<evidence type="ECO:0000313" key="5">
    <source>
        <dbReference type="Proteomes" id="UP000663873"/>
    </source>
</evidence>
<protein>
    <submittedName>
        <fullName evidence="3">Uncharacterized protein</fullName>
    </submittedName>
</protein>
<evidence type="ECO:0000256" key="1">
    <source>
        <dbReference type="SAM" id="MobiDB-lite"/>
    </source>
</evidence>
<dbReference type="EMBL" id="CAJOBR010100346">
    <property type="protein sequence ID" value="CAF5151996.1"/>
    <property type="molecule type" value="Genomic_DNA"/>
</dbReference>